<proteinExistence type="predicted"/>
<evidence type="ECO:0000313" key="4">
    <source>
        <dbReference type="Proteomes" id="UP001160483"/>
    </source>
</evidence>
<name>A0AAU9KMF5_9STRA</name>
<comment type="caution">
    <text evidence="1">The sequence shown here is derived from an EMBL/GenBank/DDBJ whole genome shotgun (WGS) entry which is preliminary data.</text>
</comment>
<accession>A0AAU9KMF5</accession>
<organism evidence="1 4">
    <name type="scientific">Peronospora belbahrii</name>
    <dbReference type="NCBI Taxonomy" id="622444"/>
    <lineage>
        <taxon>Eukaryota</taxon>
        <taxon>Sar</taxon>
        <taxon>Stramenopiles</taxon>
        <taxon>Oomycota</taxon>
        <taxon>Peronosporomycetes</taxon>
        <taxon>Peronosporales</taxon>
        <taxon>Peronosporaceae</taxon>
        <taxon>Peronospora</taxon>
    </lineage>
</organism>
<evidence type="ECO:0000313" key="1">
    <source>
        <dbReference type="EMBL" id="CAH0473730.1"/>
    </source>
</evidence>
<reference evidence="1 3" key="1">
    <citation type="submission" date="2021-11" db="EMBL/GenBank/DDBJ databases">
        <authorList>
            <person name="Islam A."/>
            <person name="Islam S."/>
            <person name="Flora M.S."/>
            <person name="Rahman M."/>
            <person name="Ziaur R.M."/>
            <person name="Epstein J.H."/>
            <person name="Hassan M."/>
            <person name="Klassen M."/>
            <person name="Woodard K."/>
            <person name="Webb A."/>
            <person name="Webby R.J."/>
            <person name="El Zowalaty M.E."/>
        </authorList>
    </citation>
    <scope>NUCLEOTIDE SEQUENCE</scope>
    <source>
        <strain evidence="2">Pbs1</strain>
        <strain evidence="1">Pbs3</strain>
    </source>
</reference>
<dbReference type="Proteomes" id="UP001158986">
    <property type="component" value="Unassembled WGS sequence"/>
</dbReference>
<evidence type="ECO:0008006" key="5">
    <source>
        <dbReference type="Google" id="ProtNLM"/>
    </source>
</evidence>
<gene>
    <name evidence="2" type="ORF">PBS001_LOCUS1570</name>
    <name evidence="1" type="ORF">PBS003_LOCUS607</name>
</gene>
<dbReference type="EMBL" id="CAKLCB010000084">
    <property type="protein sequence ID" value="CAH0514832.1"/>
    <property type="molecule type" value="Genomic_DNA"/>
</dbReference>
<sequence>MYEARRRRSEWPDSVRYDPEAQEIDEENGEWILCRTCAAYFERTHKGRKPNDARGFKVKMNGKYQEAAWVMHKNRVVAHRATIKTIEQEQRRRESKVEIEPRRILRKRLRVLCSKEKDEKEIVDGEKGVERGRNMSKLRTTFVHLPTGGWRCPGIVPDDFYRDHVELVHAFAKYYVGTYRANIVRDMRSDKVMLFSHDCENQVVHRDMLGVPDACERCYSMWLHNDSFKRVLKNMDRYTLVEDILRHSWSLTTEEVIVLSKFNDSSDTNLNLEGRKLKQAAITAVQHFGAFSKSLSQ</sequence>
<evidence type="ECO:0000313" key="2">
    <source>
        <dbReference type="EMBL" id="CAH0514832.1"/>
    </source>
</evidence>
<protein>
    <recommendedName>
        <fullName evidence="5">HNH nuclease domain-containing protein</fullName>
    </recommendedName>
</protein>
<evidence type="ECO:0000313" key="3">
    <source>
        <dbReference type="Proteomes" id="UP001158986"/>
    </source>
</evidence>
<dbReference type="EMBL" id="CAKKTJ010000086">
    <property type="protein sequence ID" value="CAH0473730.1"/>
    <property type="molecule type" value="Genomic_DNA"/>
</dbReference>
<keyword evidence="3" id="KW-1185">Reference proteome</keyword>
<dbReference type="Proteomes" id="UP001160483">
    <property type="component" value="Unassembled WGS sequence"/>
</dbReference>
<dbReference type="AlphaFoldDB" id="A0AAU9KMF5"/>